<dbReference type="CDD" id="cd07377">
    <property type="entry name" value="WHTH_GntR"/>
    <property type="match status" value="1"/>
</dbReference>
<dbReference type="PROSITE" id="PS50949">
    <property type="entry name" value="HTH_GNTR"/>
    <property type="match status" value="1"/>
</dbReference>
<keyword evidence="2" id="KW-0663">Pyridoxal phosphate</keyword>
<dbReference type="PANTHER" id="PTHR46577">
    <property type="entry name" value="HTH-TYPE TRANSCRIPTIONAL REGULATORY PROTEIN GABR"/>
    <property type="match status" value="1"/>
</dbReference>
<dbReference type="Pfam" id="PF00392">
    <property type="entry name" value="GntR"/>
    <property type="match status" value="1"/>
</dbReference>
<evidence type="ECO:0000256" key="2">
    <source>
        <dbReference type="ARBA" id="ARBA00022898"/>
    </source>
</evidence>
<protein>
    <submittedName>
        <fullName evidence="7">Aminotransferase class I/II-fold pyridoxal phosphate-dependent enzyme</fullName>
    </submittedName>
</protein>
<evidence type="ECO:0000259" key="6">
    <source>
        <dbReference type="PROSITE" id="PS50949"/>
    </source>
</evidence>
<feature type="domain" description="HTH gntR-type" evidence="6">
    <location>
        <begin position="21"/>
        <end position="89"/>
    </location>
</feature>
<dbReference type="InterPro" id="IPR051446">
    <property type="entry name" value="HTH_trans_reg/aminotransferase"/>
</dbReference>
<comment type="caution">
    <text evidence="7">The sequence shown here is derived from an EMBL/GenBank/DDBJ whole genome shotgun (WGS) entry which is preliminary data.</text>
</comment>
<dbReference type="CDD" id="cd00609">
    <property type="entry name" value="AAT_like"/>
    <property type="match status" value="1"/>
</dbReference>
<dbReference type="Gene3D" id="1.10.10.10">
    <property type="entry name" value="Winged helix-like DNA-binding domain superfamily/Winged helix DNA-binding domain"/>
    <property type="match status" value="1"/>
</dbReference>
<dbReference type="RefSeq" id="WP_161071439.1">
    <property type="nucleotide sequence ID" value="NZ_WWCU01000005.1"/>
</dbReference>
<name>A0A7X4H9G0_9BURK</name>
<keyword evidence="8" id="KW-1185">Reference proteome</keyword>
<dbReference type="GO" id="GO:0003677">
    <property type="term" value="F:DNA binding"/>
    <property type="evidence" value="ECO:0007669"/>
    <property type="project" value="UniProtKB-KW"/>
</dbReference>
<dbReference type="InterPro" id="IPR004839">
    <property type="entry name" value="Aminotransferase_I/II_large"/>
</dbReference>
<evidence type="ECO:0000256" key="3">
    <source>
        <dbReference type="ARBA" id="ARBA00023015"/>
    </source>
</evidence>
<evidence type="ECO:0000256" key="5">
    <source>
        <dbReference type="ARBA" id="ARBA00023163"/>
    </source>
</evidence>
<dbReference type="InterPro" id="IPR015424">
    <property type="entry name" value="PyrdxlP-dep_Trfase"/>
</dbReference>
<evidence type="ECO:0000256" key="1">
    <source>
        <dbReference type="ARBA" id="ARBA00005384"/>
    </source>
</evidence>
<proteinExistence type="inferred from homology"/>
<accession>A0A7X4H9G0</accession>
<dbReference type="SUPFAM" id="SSF46785">
    <property type="entry name" value="Winged helix' DNA-binding domain"/>
    <property type="match status" value="1"/>
</dbReference>
<dbReference type="PANTHER" id="PTHR46577:SF1">
    <property type="entry name" value="HTH-TYPE TRANSCRIPTIONAL REGULATORY PROTEIN GABR"/>
    <property type="match status" value="1"/>
</dbReference>
<evidence type="ECO:0000256" key="4">
    <source>
        <dbReference type="ARBA" id="ARBA00023125"/>
    </source>
</evidence>
<dbReference type="Proteomes" id="UP000450676">
    <property type="component" value="Unassembled WGS sequence"/>
</dbReference>
<reference evidence="7 8" key="1">
    <citation type="submission" date="2019-12" db="EMBL/GenBank/DDBJ databases">
        <title>Novel species isolated from a subtropical stream in China.</title>
        <authorList>
            <person name="Lu H."/>
        </authorList>
    </citation>
    <scope>NUCLEOTIDE SEQUENCE [LARGE SCALE GENOMIC DNA]</scope>
    <source>
        <strain evidence="7 8">FT127W</strain>
    </source>
</reference>
<dbReference type="GO" id="GO:0008483">
    <property type="term" value="F:transaminase activity"/>
    <property type="evidence" value="ECO:0007669"/>
    <property type="project" value="UniProtKB-KW"/>
</dbReference>
<keyword evidence="7" id="KW-0808">Transferase</keyword>
<keyword evidence="5" id="KW-0804">Transcription</keyword>
<comment type="similarity">
    <text evidence="1">In the C-terminal section; belongs to the class-I pyridoxal-phosphate-dependent aminotransferase family.</text>
</comment>
<evidence type="ECO:0000313" key="7">
    <source>
        <dbReference type="EMBL" id="MYN07079.1"/>
    </source>
</evidence>
<dbReference type="EMBL" id="WWCU01000005">
    <property type="protein sequence ID" value="MYN07079.1"/>
    <property type="molecule type" value="Genomic_DNA"/>
</dbReference>
<gene>
    <name evidence="7" type="ORF">GTP77_06965</name>
</gene>
<keyword evidence="4" id="KW-0238">DNA-binding</keyword>
<dbReference type="InterPro" id="IPR036388">
    <property type="entry name" value="WH-like_DNA-bd_sf"/>
</dbReference>
<dbReference type="InterPro" id="IPR000524">
    <property type="entry name" value="Tscrpt_reg_HTH_GntR"/>
</dbReference>
<dbReference type="InterPro" id="IPR036390">
    <property type="entry name" value="WH_DNA-bd_sf"/>
</dbReference>
<keyword evidence="7" id="KW-0032">Aminotransferase</keyword>
<sequence>MTRTPPIQIPSWLGEFRADGGPRYLQIADFIERALSDGRLQPGDRLPPQRSLAAQLKVDLTTVTRAYDEARRRHLLEGRGAAGTYAAAPKVELAPMLDLGMNIPPPPAGVDFDDMLKLGLSQVLMRTDSDLLMSYQLGGGSQADRAAGALWLAPMFGQVDKEHVVACPGAQCALAALILALTRPGDAILAESTIYPGLRSAAEQLGRRVVAVGVDEDGMRPDALEKACRKHRARLVYLNPTLQNPTAHTMPEQRRREIAQTAIRCGAAIIEDDPYWLLAGAAAATGSALAPASAPPPLARLAPRNVYYISTLSKCLAPGLRTAFVLLPDAQVRERFLQALRSLVLMPSPLASALVTQWIHDGTAQRLLEGVREEARARQQLAAQILAGLAFAPGGPDGIHIWLTLPDYWSAGQLVQAAHAEGLAVTASDAFDDSARPPNAIRISLGSIRERARLAGALRKLSHLLGRQPPAPRAAVV</sequence>
<dbReference type="Pfam" id="PF00155">
    <property type="entry name" value="Aminotran_1_2"/>
    <property type="match status" value="1"/>
</dbReference>
<dbReference type="GO" id="GO:0003700">
    <property type="term" value="F:DNA-binding transcription factor activity"/>
    <property type="evidence" value="ECO:0007669"/>
    <property type="project" value="InterPro"/>
</dbReference>
<dbReference type="AlphaFoldDB" id="A0A7X4H9G0"/>
<dbReference type="SMART" id="SM00345">
    <property type="entry name" value="HTH_GNTR"/>
    <property type="match status" value="1"/>
</dbReference>
<dbReference type="Gene3D" id="3.40.640.10">
    <property type="entry name" value="Type I PLP-dependent aspartate aminotransferase-like (Major domain)"/>
    <property type="match status" value="1"/>
</dbReference>
<dbReference type="SUPFAM" id="SSF53383">
    <property type="entry name" value="PLP-dependent transferases"/>
    <property type="match status" value="1"/>
</dbReference>
<dbReference type="InterPro" id="IPR015421">
    <property type="entry name" value="PyrdxlP-dep_Trfase_major"/>
</dbReference>
<evidence type="ECO:0000313" key="8">
    <source>
        <dbReference type="Proteomes" id="UP000450676"/>
    </source>
</evidence>
<organism evidence="7 8">
    <name type="scientific">Pseudoduganella aquatica</name>
    <dbReference type="NCBI Taxonomy" id="2660641"/>
    <lineage>
        <taxon>Bacteria</taxon>
        <taxon>Pseudomonadati</taxon>
        <taxon>Pseudomonadota</taxon>
        <taxon>Betaproteobacteria</taxon>
        <taxon>Burkholderiales</taxon>
        <taxon>Oxalobacteraceae</taxon>
        <taxon>Telluria group</taxon>
        <taxon>Pseudoduganella</taxon>
    </lineage>
</organism>
<keyword evidence="3" id="KW-0805">Transcription regulation</keyword>
<dbReference type="GO" id="GO:0030170">
    <property type="term" value="F:pyridoxal phosphate binding"/>
    <property type="evidence" value="ECO:0007669"/>
    <property type="project" value="InterPro"/>
</dbReference>